<dbReference type="AlphaFoldDB" id="A0A9E4NIE4"/>
<dbReference type="EMBL" id="JAEPCR010000021">
    <property type="protein sequence ID" value="MCG7977580.1"/>
    <property type="molecule type" value="Genomic_DNA"/>
</dbReference>
<dbReference type="SUPFAM" id="SSF52058">
    <property type="entry name" value="L domain-like"/>
    <property type="match status" value="1"/>
</dbReference>
<evidence type="ECO:0000313" key="2">
    <source>
        <dbReference type="Proteomes" id="UP000886674"/>
    </source>
</evidence>
<accession>A0A9E4NIE4</accession>
<evidence type="ECO:0008006" key="3">
    <source>
        <dbReference type="Google" id="ProtNLM"/>
    </source>
</evidence>
<comment type="caution">
    <text evidence="1">The sequence shown here is derived from an EMBL/GenBank/DDBJ whole genome shotgun (WGS) entry which is preliminary data.</text>
</comment>
<reference evidence="1" key="1">
    <citation type="journal article" date="2021" name="Proc. Natl. Acad. Sci. U.S.A.">
        <title>Global biogeography of chemosynthetic symbionts reveals both localized and globally distributed symbiont groups. .</title>
        <authorList>
            <person name="Osvatic J.T."/>
            <person name="Wilkins L.G.E."/>
            <person name="Leibrecht L."/>
            <person name="Leray M."/>
            <person name="Zauner S."/>
            <person name="Polzin J."/>
            <person name="Camacho Y."/>
            <person name="Gros O."/>
            <person name="van Gils J.A."/>
            <person name="Eisen J.A."/>
            <person name="Petersen J.M."/>
            <person name="Yuen B."/>
        </authorList>
    </citation>
    <scope>NUCLEOTIDE SEQUENCE</scope>
    <source>
        <strain evidence="1">MAGclacostrist055</strain>
    </source>
</reference>
<dbReference type="Gene3D" id="3.80.10.10">
    <property type="entry name" value="Ribonuclease Inhibitor"/>
    <property type="match status" value="1"/>
</dbReference>
<dbReference type="Proteomes" id="UP000886674">
    <property type="component" value="Unassembled WGS sequence"/>
</dbReference>
<dbReference type="InterPro" id="IPR032675">
    <property type="entry name" value="LRR_dom_sf"/>
</dbReference>
<name>A0A9E4NIE4_9GAMM</name>
<protein>
    <recommendedName>
        <fullName evidence="3">Leucine-rich repeat domain-containing protein</fullName>
    </recommendedName>
</protein>
<gene>
    <name evidence="1" type="ORF">JAY77_05465</name>
</gene>
<evidence type="ECO:0000313" key="1">
    <source>
        <dbReference type="EMBL" id="MCG7977580.1"/>
    </source>
</evidence>
<sequence length="244" mass="28372">MPIDRVGKFIETEDLGITHSLGIESDKLKACIKEITKRNIKGVFGCPVFGFKEDNFDFMRDIPSILQIWFWEINLKDIEGIYALKNLKYFGVSEKRPKIDFSQLPKLETVVWHPIRNDGGIESLSKLIRLDLWRFKSKNKSYTDLKLPENIEKLDLNWCNPTSLDELPIMNNLKELQIHYCRNLESINAINKIAPNLKRLVVTRSANLEKYQSIQEKEWEHLYINIKGKTVANKSFSRTLDSAG</sequence>
<organism evidence="1 2">
    <name type="scientific">Candidatus Thiodiazotropha taylori</name>
    <dbReference type="NCBI Taxonomy" id="2792791"/>
    <lineage>
        <taxon>Bacteria</taxon>
        <taxon>Pseudomonadati</taxon>
        <taxon>Pseudomonadota</taxon>
        <taxon>Gammaproteobacteria</taxon>
        <taxon>Chromatiales</taxon>
        <taxon>Sedimenticolaceae</taxon>
        <taxon>Candidatus Thiodiazotropha</taxon>
    </lineage>
</organism>
<proteinExistence type="predicted"/>